<organism evidence="2 3">
    <name type="scientific">Erythrobacter sanguineus</name>
    <dbReference type="NCBI Taxonomy" id="198312"/>
    <lineage>
        <taxon>Bacteria</taxon>
        <taxon>Pseudomonadati</taxon>
        <taxon>Pseudomonadota</taxon>
        <taxon>Alphaproteobacteria</taxon>
        <taxon>Sphingomonadales</taxon>
        <taxon>Erythrobacteraceae</taxon>
        <taxon>Erythrobacter/Porphyrobacter group</taxon>
        <taxon>Erythrobacter</taxon>
    </lineage>
</organism>
<keyword evidence="3" id="KW-1185">Reference proteome</keyword>
<dbReference type="OrthoDB" id="109511at2"/>
<sequence>MGRSLLVLSGGHPYEEGPFAELLTGLGDWEVTHLIHPEAEEAVAAGAAENADALLFYDMAGYTFADGAVTMRPPSQGFSDAIAARFAAGKGAVAMHHALAGWAQWPAWHEWLGGGFLYQPGEWQGRAMPDSGYRHDVAYQAWMVADHPVTRGLPESFPVTDELYLCPIDESALIPLARAEGFAFTAANFHSAAQAVAGRMFSRAGWHHPPGSNCIAWESRTCPAPLVYLQFGDGPATYANPHVRRMLRQALDYTSGDQP</sequence>
<feature type="domain" description="ThuA-like" evidence="1">
    <location>
        <begin position="80"/>
        <end position="254"/>
    </location>
</feature>
<evidence type="ECO:0000313" key="2">
    <source>
        <dbReference type="EMBL" id="SHN62725.1"/>
    </source>
</evidence>
<dbReference type="STRING" id="198312.SAMN02745193_02488"/>
<gene>
    <name evidence="2" type="ORF">SAMN02745193_02488</name>
</gene>
<proteinExistence type="predicted"/>
<protein>
    <recommendedName>
        <fullName evidence="1">ThuA-like domain-containing protein</fullName>
    </recommendedName>
</protein>
<reference evidence="3" key="1">
    <citation type="submission" date="2016-12" db="EMBL/GenBank/DDBJ databases">
        <authorList>
            <person name="Varghese N."/>
            <person name="Submissions S."/>
        </authorList>
    </citation>
    <scope>NUCLEOTIDE SEQUENCE [LARGE SCALE GENOMIC DNA]</scope>
    <source>
        <strain evidence="3">DSM 11032</strain>
    </source>
</reference>
<evidence type="ECO:0000313" key="3">
    <source>
        <dbReference type="Proteomes" id="UP000184391"/>
    </source>
</evidence>
<dbReference type="InterPro" id="IPR029010">
    <property type="entry name" value="ThuA-like"/>
</dbReference>
<dbReference type="SUPFAM" id="SSF52317">
    <property type="entry name" value="Class I glutamine amidotransferase-like"/>
    <property type="match status" value="1"/>
</dbReference>
<name>A0A1M7SW38_9SPHN</name>
<dbReference type="Gene3D" id="3.40.50.880">
    <property type="match status" value="1"/>
</dbReference>
<dbReference type="Pfam" id="PF06283">
    <property type="entry name" value="ThuA"/>
    <property type="match status" value="1"/>
</dbReference>
<dbReference type="InterPro" id="IPR029062">
    <property type="entry name" value="Class_I_gatase-like"/>
</dbReference>
<dbReference type="Proteomes" id="UP000184391">
    <property type="component" value="Unassembled WGS sequence"/>
</dbReference>
<accession>A0A1M7SW38</accession>
<dbReference type="AlphaFoldDB" id="A0A1M7SW38"/>
<dbReference type="EMBL" id="FRDF01000015">
    <property type="protein sequence ID" value="SHN62725.1"/>
    <property type="molecule type" value="Genomic_DNA"/>
</dbReference>
<dbReference type="RefSeq" id="WP_072675334.1">
    <property type="nucleotide sequence ID" value="NZ_FRDF01000015.1"/>
</dbReference>
<evidence type="ECO:0000259" key="1">
    <source>
        <dbReference type="Pfam" id="PF06283"/>
    </source>
</evidence>